<feature type="transmembrane region" description="Helical" evidence="2">
    <location>
        <begin position="114"/>
        <end position="136"/>
    </location>
</feature>
<proteinExistence type="predicted"/>
<keyword evidence="4" id="KW-1185">Reference proteome</keyword>
<feature type="region of interest" description="Disordered" evidence="1">
    <location>
        <begin position="1"/>
        <end position="24"/>
    </location>
</feature>
<evidence type="ECO:0000256" key="2">
    <source>
        <dbReference type="SAM" id="Phobius"/>
    </source>
</evidence>
<comment type="caution">
    <text evidence="3">The sequence shown here is derived from an EMBL/GenBank/DDBJ whole genome shotgun (WGS) entry which is preliminary data.</text>
</comment>
<feature type="transmembrane region" description="Helical" evidence="2">
    <location>
        <begin position="67"/>
        <end position="83"/>
    </location>
</feature>
<accession>A0A511MA57</accession>
<evidence type="ECO:0000256" key="1">
    <source>
        <dbReference type="SAM" id="MobiDB-lite"/>
    </source>
</evidence>
<evidence type="ECO:0008006" key="5">
    <source>
        <dbReference type="Google" id="ProtNLM"/>
    </source>
</evidence>
<feature type="transmembrane region" description="Helical" evidence="2">
    <location>
        <begin position="193"/>
        <end position="217"/>
    </location>
</feature>
<dbReference type="Proteomes" id="UP000321424">
    <property type="component" value="Unassembled WGS sequence"/>
</dbReference>
<dbReference type="EMBL" id="BJXA01000010">
    <property type="protein sequence ID" value="GEM37552.1"/>
    <property type="molecule type" value="Genomic_DNA"/>
</dbReference>
<dbReference type="AlphaFoldDB" id="A0A511MA57"/>
<keyword evidence="2" id="KW-0472">Membrane</keyword>
<dbReference type="InterPro" id="IPR016566">
    <property type="entry name" value="UCP010219"/>
</dbReference>
<organism evidence="3 4">
    <name type="scientific">Nocardia ninae NBRC 108245</name>
    <dbReference type="NCBI Taxonomy" id="1210091"/>
    <lineage>
        <taxon>Bacteria</taxon>
        <taxon>Bacillati</taxon>
        <taxon>Actinomycetota</taxon>
        <taxon>Actinomycetes</taxon>
        <taxon>Mycobacteriales</taxon>
        <taxon>Nocardiaceae</taxon>
        <taxon>Nocardia</taxon>
    </lineage>
</organism>
<feature type="transmembrane region" description="Helical" evidence="2">
    <location>
        <begin position="169"/>
        <end position="187"/>
    </location>
</feature>
<keyword evidence="2" id="KW-0812">Transmembrane</keyword>
<evidence type="ECO:0000313" key="3">
    <source>
        <dbReference type="EMBL" id="GEM37552.1"/>
    </source>
</evidence>
<name>A0A511MA57_9NOCA</name>
<keyword evidence="2" id="KW-1133">Transmembrane helix</keyword>
<evidence type="ECO:0000313" key="4">
    <source>
        <dbReference type="Proteomes" id="UP000321424"/>
    </source>
</evidence>
<sequence>MGEVPVNSDDQREVLDPGDSPAESRGVVAEMWGKFRAMRGPQHILDGAAPAIGFLIGYSAAGAEVGVFVAILIAVLLGAVRLMRGDSVRVVAGAVLVILVFSLFVEITGEGRGFYLPEVALSVVMTVLFGATLLTGKPLSYTVSRRIRLEPAEPADTATRLRLHRRITFAWFVFWAAHVAVMVPLYLADKVVLLGTFALVFGKPALVVMLALTWLWVRSKTTVRAGAA</sequence>
<dbReference type="Pfam" id="PF11361">
    <property type="entry name" value="DUF3159"/>
    <property type="match status" value="1"/>
</dbReference>
<feature type="transmembrane region" description="Helical" evidence="2">
    <location>
        <begin position="90"/>
        <end position="108"/>
    </location>
</feature>
<protein>
    <recommendedName>
        <fullName evidence="5">DUF3159 domain-containing protein</fullName>
    </recommendedName>
</protein>
<reference evidence="3 4" key="1">
    <citation type="submission" date="2019-07" db="EMBL/GenBank/DDBJ databases">
        <title>Whole genome shotgun sequence of Nocardia ninae NBRC 108245.</title>
        <authorList>
            <person name="Hosoyama A."/>
            <person name="Uohara A."/>
            <person name="Ohji S."/>
            <person name="Ichikawa N."/>
        </authorList>
    </citation>
    <scope>NUCLEOTIDE SEQUENCE [LARGE SCALE GENOMIC DNA]</scope>
    <source>
        <strain evidence="3 4">NBRC 108245</strain>
    </source>
</reference>
<gene>
    <name evidence="3" type="ORF">NN4_20710</name>
</gene>